<gene>
    <name evidence="1" type="ORF">PYCCODRAFT_432876</name>
</gene>
<dbReference type="EMBL" id="KZ084106">
    <property type="protein sequence ID" value="OSD02348.1"/>
    <property type="molecule type" value="Genomic_DNA"/>
</dbReference>
<reference evidence="1 2" key="1">
    <citation type="journal article" date="2015" name="Biotechnol. Biofuels">
        <title>Enhanced degradation of softwood versus hardwood by the white-rot fungus Pycnoporus coccineus.</title>
        <authorList>
            <person name="Couturier M."/>
            <person name="Navarro D."/>
            <person name="Chevret D."/>
            <person name="Henrissat B."/>
            <person name="Piumi F."/>
            <person name="Ruiz-Duenas F.J."/>
            <person name="Martinez A.T."/>
            <person name="Grigoriev I.V."/>
            <person name="Riley R."/>
            <person name="Lipzen A."/>
            <person name="Berrin J.G."/>
            <person name="Master E.R."/>
            <person name="Rosso M.N."/>
        </authorList>
    </citation>
    <scope>NUCLEOTIDE SEQUENCE [LARGE SCALE GENOMIC DNA]</scope>
    <source>
        <strain evidence="1 2">BRFM310</strain>
    </source>
</reference>
<dbReference type="AlphaFoldDB" id="A0A1Y2IMM8"/>
<keyword evidence="2" id="KW-1185">Reference proteome</keyword>
<dbReference type="Proteomes" id="UP000193067">
    <property type="component" value="Unassembled WGS sequence"/>
</dbReference>
<organism evidence="1 2">
    <name type="scientific">Trametes coccinea (strain BRFM310)</name>
    <name type="common">Pycnoporus coccineus</name>
    <dbReference type="NCBI Taxonomy" id="1353009"/>
    <lineage>
        <taxon>Eukaryota</taxon>
        <taxon>Fungi</taxon>
        <taxon>Dikarya</taxon>
        <taxon>Basidiomycota</taxon>
        <taxon>Agaricomycotina</taxon>
        <taxon>Agaricomycetes</taxon>
        <taxon>Polyporales</taxon>
        <taxon>Polyporaceae</taxon>
        <taxon>Trametes</taxon>
    </lineage>
</organism>
<name>A0A1Y2IMM8_TRAC3</name>
<accession>A0A1Y2IMM8</accession>
<evidence type="ECO:0000313" key="2">
    <source>
        <dbReference type="Proteomes" id="UP000193067"/>
    </source>
</evidence>
<sequence length="155" mass="17252">MPRGTYSTQPDDFWRTSGLPFLTRRARYGKLELSTLGSSGHPVRLRTPRGGNVIPRNQVPSQRRCSVRVTKIWRHLPATNVRAASCLAQALLRGRPVVYIVITRSSALIEYSFPASKTLNAGCETDHSNFPAIRKDGAECNPKKQLAIQHIVNTT</sequence>
<protein>
    <submittedName>
        <fullName evidence="1">Uncharacterized protein</fullName>
    </submittedName>
</protein>
<proteinExistence type="predicted"/>
<evidence type="ECO:0000313" key="1">
    <source>
        <dbReference type="EMBL" id="OSD02348.1"/>
    </source>
</evidence>